<keyword evidence="10" id="KW-1185">Reference proteome</keyword>
<dbReference type="GO" id="GO:0005886">
    <property type="term" value="C:plasma membrane"/>
    <property type="evidence" value="ECO:0007669"/>
    <property type="project" value="UniProtKB-SubCell"/>
</dbReference>
<feature type="transmembrane region" description="Helical" evidence="7">
    <location>
        <begin position="132"/>
        <end position="154"/>
    </location>
</feature>
<comment type="caution">
    <text evidence="9">The sequence shown here is derived from an EMBL/GenBank/DDBJ whole genome shotgun (WGS) entry which is preliminary data.</text>
</comment>
<evidence type="ECO:0000256" key="5">
    <source>
        <dbReference type="ARBA" id="ARBA00022989"/>
    </source>
</evidence>
<dbReference type="GO" id="GO:0022857">
    <property type="term" value="F:transmembrane transporter activity"/>
    <property type="evidence" value="ECO:0007669"/>
    <property type="project" value="InterPro"/>
</dbReference>
<keyword evidence="5 7" id="KW-1133">Transmembrane helix</keyword>
<protein>
    <submittedName>
        <fullName evidence="9">DHA2 family efflux MFS transporter permease subunit</fullName>
    </submittedName>
</protein>
<feature type="transmembrane region" description="Helical" evidence="7">
    <location>
        <begin position="293"/>
        <end position="313"/>
    </location>
</feature>
<dbReference type="SUPFAM" id="SSF103473">
    <property type="entry name" value="MFS general substrate transporter"/>
    <property type="match status" value="1"/>
</dbReference>
<feature type="transmembrane region" description="Helical" evidence="7">
    <location>
        <begin position="98"/>
        <end position="120"/>
    </location>
</feature>
<feature type="transmembrane region" description="Helical" evidence="7">
    <location>
        <begin position="325"/>
        <end position="344"/>
    </location>
</feature>
<accession>A0A5C6U647</accession>
<dbReference type="Gene3D" id="1.20.1250.20">
    <property type="entry name" value="MFS general substrate transporter like domains"/>
    <property type="match status" value="1"/>
</dbReference>
<keyword evidence="3" id="KW-1003">Cell membrane</keyword>
<reference evidence="9 10" key="1">
    <citation type="journal article" date="2013" name="Antonie Van Leeuwenhoek">
        <title>Sphingomonas ginsenosidivorax sp. nov., with the ability to transform ginsenosides.</title>
        <authorList>
            <person name="Jin X.F."/>
            <person name="Kim J.K."/>
            <person name="Liu Q.M."/>
            <person name="Kang M.S."/>
            <person name="He D."/>
            <person name="Jin F.X."/>
            <person name="Kim S.C."/>
            <person name="Im W.T."/>
        </authorList>
    </citation>
    <scope>NUCLEOTIDE SEQUENCE [LARGE SCALE GENOMIC DNA]</scope>
    <source>
        <strain evidence="9 10">KHI67</strain>
    </source>
</reference>
<evidence type="ECO:0000256" key="3">
    <source>
        <dbReference type="ARBA" id="ARBA00022475"/>
    </source>
</evidence>
<feature type="transmembrane region" description="Helical" evidence="7">
    <location>
        <begin position="73"/>
        <end position="92"/>
    </location>
</feature>
<dbReference type="AlphaFoldDB" id="A0A5C6U647"/>
<feature type="transmembrane region" description="Helical" evidence="7">
    <location>
        <begin position="392"/>
        <end position="410"/>
    </location>
</feature>
<keyword evidence="6 7" id="KW-0472">Membrane</keyword>
<dbReference type="InterPro" id="IPR011701">
    <property type="entry name" value="MFS"/>
</dbReference>
<feature type="transmembrane region" description="Helical" evidence="7">
    <location>
        <begin position="160"/>
        <end position="180"/>
    </location>
</feature>
<feature type="transmembrane region" description="Helical" evidence="7">
    <location>
        <begin position="219"/>
        <end position="239"/>
    </location>
</feature>
<keyword evidence="2" id="KW-0813">Transport</keyword>
<evidence type="ECO:0000259" key="8">
    <source>
        <dbReference type="PROSITE" id="PS50850"/>
    </source>
</evidence>
<feature type="transmembrane region" description="Helical" evidence="7">
    <location>
        <begin position="260"/>
        <end position="281"/>
    </location>
</feature>
<dbReference type="InterPro" id="IPR036259">
    <property type="entry name" value="MFS_trans_sf"/>
</dbReference>
<evidence type="ECO:0000256" key="4">
    <source>
        <dbReference type="ARBA" id="ARBA00022692"/>
    </source>
</evidence>
<sequence length="454" mass="46900">MALKYKVAIVTVFALFVDLLDLTTVNLASPTLRREFGASIGLAQLAVTAYVVTVAIVMPASGWAADRFGAKRTFLFSLAVFTLGSALCGAAWSMHALIAARAMQGIGGGLLVPVGMAILFRAFPEQERATASAIFSVPAAVAPALGPFLGGILIDAASWRWIFLINVPIGILGFGLGVLWLKENRIERGGPFDARGFVLGALGFMALTIALSSAPDGPLMRPGILIPLLGGILILAAFVRIELKTDAPMVDLRLFEGRDFAVGNATMFLASVGFGGLLFALPLLLQGPHGFSAARAGTIMATHAVGIIVTTVAGPKLIERVGRRIVLAIGLLGSGVSTLAFALTDQATSQLLLGLILLVAGGSFGLTVVPLQTAPFRGMDQAQIARGTSMLSVIRQLGVVIGTAAVAVPLGQMAGAAGFATAFILAGLLILIAVPIAALLPSGNRDQAEPRHTH</sequence>
<keyword evidence="4 7" id="KW-0812">Transmembrane</keyword>
<dbReference type="Gene3D" id="1.20.1720.10">
    <property type="entry name" value="Multidrug resistance protein D"/>
    <property type="match status" value="1"/>
</dbReference>
<dbReference type="PANTHER" id="PTHR42718">
    <property type="entry name" value="MAJOR FACILITATOR SUPERFAMILY MULTIDRUG TRANSPORTER MFSC"/>
    <property type="match status" value="1"/>
</dbReference>
<feature type="transmembrane region" description="Helical" evidence="7">
    <location>
        <begin position="40"/>
        <end position="61"/>
    </location>
</feature>
<dbReference type="NCBIfam" id="TIGR00711">
    <property type="entry name" value="efflux_EmrB"/>
    <property type="match status" value="1"/>
</dbReference>
<evidence type="ECO:0000256" key="6">
    <source>
        <dbReference type="ARBA" id="ARBA00023136"/>
    </source>
</evidence>
<name>A0A5C6U647_9SPHN</name>
<evidence type="ECO:0000256" key="7">
    <source>
        <dbReference type="SAM" id="Phobius"/>
    </source>
</evidence>
<gene>
    <name evidence="9" type="ORF">FSB78_18845</name>
</gene>
<dbReference type="EMBL" id="VOQR01000002">
    <property type="protein sequence ID" value="TXC68030.1"/>
    <property type="molecule type" value="Genomic_DNA"/>
</dbReference>
<feature type="domain" description="Major facilitator superfamily (MFS) profile" evidence="8">
    <location>
        <begin position="7"/>
        <end position="445"/>
    </location>
</feature>
<feature type="transmembrane region" description="Helical" evidence="7">
    <location>
        <begin position="7"/>
        <end position="28"/>
    </location>
</feature>
<dbReference type="PROSITE" id="PS50850">
    <property type="entry name" value="MFS"/>
    <property type="match status" value="1"/>
</dbReference>
<dbReference type="InterPro" id="IPR020846">
    <property type="entry name" value="MFS_dom"/>
</dbReference>
<evidence type="ECO:0000313" key="9">
    <source>
        <dbReference type="EMBL" id="TXC68030.1"/>
    </source>
</evidence>
<dbReference type="Proteomes" id="UP000321250">
    <property type="component" value="Unassembled WGS sequence"/>
</dbReference>
<dbReference type="Pfam" id="PF07690">
    <property type="entry name" value="MFS_1"/>
    <property type="match status" value="1"/>
</dbReference>
<feature type="transmembrane region" description="Helical" evidence="7">
    <location>
        <begin position="350"/>
        <end position="371"/>
    </location>
</feature>
<feature type="transmembrane region" description="Helical" evidence="7">
    <location>
        <begin position="192"/>
        <end position="213"/>
    </location>
</feature>
<proteinExistence type="predicted"/>
<dbReference type="InterPro" id="IPR004638">
    <property type="entry name" value="EmrB-like"/>
</dbReference>
<dbReference type="RefSeq" id="WP_147084421.1">
    <property type="nucleotide sequence ID" value="NZ_VOQR01000002.1"/>
</dbReference>
<evidence type="ECO:0000313" key="10">
    <source>
        <dbReference type="Proteomes" id="UP000321250"/>
    </source>
</evidence>
<dbReference type="OrthoDB" id="9812221at2"/>
<feature type="transmembrane region" description="Helical" evidence="7">
    <location>
        <begin position="416"/>
        <end position="440"/>
    </location>
</feature>
<evidence type="ECO:0000256" key="1">
    <source>
        <dbReference type="ARBA" id="ARBA00004651"/>
    </source>
</evidence>
<evidence type="ECO:0000256" key="2">
    <source>
        <dbReference type="ARBA" id="ARBA00022448"/>
    </source>
</evidence>
<organism evidence="9 10">
    <name type="scientific">Sphingomonas ginsenosidivorax</name>
    <dbReference type="NCBI Taxonomy" id="862135"/>
    <lineage>
        <taxon>Bacteria</taxon>
        <taxon>Pseudomonadati</taxon>
        <taxon>Pseudomonadota</taxon>
        <taxon>Alphaproteobacteria</taxon>
        <taxon>Sphingomonadales</taxon>
        <taxon>Sphingomonadaceae</taxon>
        <taxon>Sphingomonas</taxon>
    </lineage>
</organism>
<dbReference type="PANTHER" id="PTHR42718:SF46">
    <property type="entry name" value="BLR6921 PROTEIN"/>
    <property type="match status" value="1"/>
</dbReference>
<comment type="subcellular location">
    <subcellularLocation>
        <location evidence="1">Cell membrane</location>
        <topology evidence="1">Multi-pass membrane protein</topology>
    </subcellularLocation>
</comment>